<comment type="caution">
    <text evidence="1">The sequence shown here is derived from an EMBL/GenBank/DDBJ whole genome shotgun (WGS) entry which is preliminary data.</text>
</comment>
<organism evidence="1 2">
    <name type="scientific">Daphnia magna</name>
    <dbReference type="NCBI Taxonomy" id="35525"/>
    <lineage>
        <taxon>Eukaryota</taxon>
        <taxon>Metazoa</taxon>
        <taxon>Ecdysozoa</taxon>
        <taxon>Arthropoda</taxon>
        <taxon>Crustacea</taxon>
        <taxon>Branchiopoda</taxon>
        <taxon>Diplostraca</taxon>
        <taxon>Cladocera</taxon>
        <taxon>Anomopoda</taxon>
        <taxon>Daphniidae</taxon>
        <taxon>Daphnia</taxon>
    </lineage>
</organism>
<dbReference type="EMBL" id="JAOYFB010000001">
    <property type="protein sequence ID" value="KAK4003957.1"/>
    <property type="molecule type" value="Genomic_DNA"/>
</dbReference>
<sequence length="206" mass="23327">MIHFGFQCQYHLNYDEPDYQYPSFCRILFLNIIYTRLSYGITTDTNCQPQKEQEEDVLDPILPKGKKRLLYRTVFQPRRLNLVSTSKVKYLNWPTLPMEEGTWAYLRLTGHVMLLRALLGLPASRLAVGPSRPPADGHWRSLPRDRAPSITIAAGKSVAYLGVNGCYGEDTIASISFDQQERGGLSTLKENGRAFGSRTALETLRA</sequence>
<evidence type="ECO:0000313" key="1">
    <source>
        <dbReference type="EMBL" id="KAK4003957.1"/>
    </source>
</evidence>
<keyword evidence="2" id="KW-1185">Reference proteome</keyword>
<reference evidence="1 2" key="1">
    <citation type="journal article" date="2023" name="Nucleic Acids Res.">
        <title>The hologenome of Daphnia magna reveals possible DNA methylation and microbiome-mediated evolution of the host genome.</title>
        <authorList>
            <person name="Chaturvedi A."/>
            <person name="Li X."/>
            <person name="Dhandapani V."/>
            <person name="Marshall H."/>
            <person name="Kissane S."/>
            <person name="Cuenca-Cambronero M."/>
            <person name="Asole G."/>
            <person name="Calvet F."/>
            <person name="Ruiz-Romero M."/>
            <person name="Marangio P."/>
            <person name="Guigo R."/>
            <person name="Rago D."/>
            <person name="Mirbahai L."/>
            <person name="Eastwood N."/>
            <person name="Colbourne J.K."/>
            <person name="Zhou J."/>
            <person name="Mallon E."/>
            <person name="Orsini L."/>
        </authorList>
    </citation>
    <scope>NUCLEOTIDE SEQUENCE [LARGE SCALE GENOMIC DNA]</scope>
    <source>
        <strain evidence="1">LRV0_1</strain>
    </source>
</reference>
<protein>
    <submittedName>
        <fullName evidence="1">Uncharacterized protein</fullName>
    </submittedName>
</protein>
<proteinExistence type="predicted"/>
<dbReference type="Proteomes" id="UP001234178">
    <property type="component" value="Unassembled WGS sequence"/>
</dbReference>
<evidence type="ECO:0000313" key="2">
    <source>
        <dbReference type="Proteomes" id="UP001234178"/>
    </source>
</evidence>
<accession>A0ABQ9YTI1</accession>
<name>A0ABQ9YTI1_9CRUS</name>
<gene>
    <name evidence="1" type="ORF">OUZ56_005702</name>
</gene>